<dbReference type="InterPro" id="IPR036271">
    <property type="entry name" value="Tet_transcr_reg_TetR-rel_C_sf"/>
</dbReference>
<feature type="domain" description="HTH tetR-type" evidence="6">
    <location>
        <begin position="2"/>
        <end position="62"/>
    </location>
</feature>
<feature type="DNA-binding region" description="H-T-H motif" evidence="5">
    <location>
        <begin position="25"/>
        <end position="44"/>
    </location>
</feature>
<dbReference type="RefSeq" id="WP_012890860.1">
    <property type="nucleotide sequence ID" value="NC_013595.1"/>
</dbReference>
<dbReference type="KEGG" id="sro:Sros_4216"/>
<dbReference type="STRING" id="479432.Sros_4216"/>
<dbReference type="Gene3D" id="1.10.10.60">
    <property type="entry name" value="Homeodomain-like"/>
    <property type="match status" value="1"/>
</dbReference>
<dbReference type="PANTHER" id="PTHR30055:SF151">
    <property type="entry name" value="TRANSCRIPTIONAL REGULATORY PROTEIN"/>
    <property type="match status" value="1"/>
</dbReference>
<reference evidence="7" key="1">
    <citation type="journal article" date="2010" name="Stand. Genomic Sci.">
        <title>Complete genome sequence of Streptosporangium roseum type strain (NI 9100).</title>
        <authorList>
            <person name="Nolan M."/>
            <person name="Sikorski J."/>
            <person name="Jando M."/>
            <person name="Lucas S."/>
            <person name="Lapidus A."/>
            <person name="Glavina Del Rio T."/>
            <person name="Chen F."/>
            <person name="Tice H."/>
            <person name="Pitluck S."/>
            <person name="Cheng J.F."/>
            <person name="Chertkov O."/>
            <person name="Sims D."/>
            <person name="Meincke L."/>
            <person name="Brettin T."/>
            <person name="Han C."/>
            <person name="Detter J.C."/>
            <person name="Bruce D."/>
            <person name="Goodwin L."/>
            <person name="Land M."/>
            <person name="Hauser L."/>
            <person name="Chang Y.J."/>
            <person name="Jeffries C.D."/>
            <person name="Ivanova N."/>
            <person name="Mavromatis K."/>
            <person name="Mikhailova N."/>
            <person name="Chen A."/>
            <person name="Palaniappan K."/>
            <person name="Chain P."/>
            <person name="Rohde M."/>
            <person name="Goker M."/>
            <person name="Bristow J."/>
            <person name="Eisen J.A."/>
            <person name="Markowitz V."/>
            <person name="Hugenholtz P."/>
            <person name="Kyrpides N.C."/>
            <person name="Klenk H.P."/>
        </authorList>
    </citation>
    <scope>NUCLEOTIDE SEQUENCE [LARGE SCALE GENOMIC DNA]</scope>
    <source>
        <strain evidence="7">DSM 43021</strain>
    </source>
</reference>
<dbReference type="AlphaFoldDB" id="D2AYA8"/>
<accession>D2AYA8</accession>
<dbReference type="PRINTS" id="PR00455">
    <property type="entry name" value="HTHTETR"/>
</dbReference>
<evidence type="ECO:0000256" key="3">
    <source>
        <dbReference type="ARBA" id="ARBA00023125"/>
    </source>
</evidence>
<dbReference type="SUPFAM" id="SSF46689">
    <property type="entry name" value="Homeodomain-like"/>
    <property type="match status" value="1"/>
</dbReference>
<dbReference type="PRINTS" id="PR00400">
    <property type="entry name" value="TETREPRESSOR"/>
</dbReference>
<dbReference type="SUPFAM" id="SSF48498">
    <property type="entry name" value="Tetracyclin repressor-like, C-terminal domain"/>
    <property type="match status" value="1"/>
</dbReference>
<keyword evidence="8" id="KW-1185">Reference proteome</keyword>
<dbReference type="Pfam" id="PF02909">
    <property type="entry name" value="TetR_C_1"/>
    <property type="match status" value="1"/>
</dbReference>
<dbReference type="eggNOG" id="COG1309">
    <property type="taxonomic scope" value="Bacteria"/>
</dbReference>
<dbReference type="PROSITE" id="PS50977">
    <property type="entry name" value="HTH_TETR_2"/>
    <property type="match status" value="1"/>
</dbReference>
<protein>
    <submittedName>
        <fullName evidence="7">Transcriptional regulator, TetR family</fullName>
    </submittedName>
</protein>
<dbReference type="GO" id="GO:0045892">
    <property type="term" value="P:negative regulation of DNA-templated transcription"/>
    <property type="evidence" value="ECO:0007669"/>
    <property type="project" value="InterPro"/>
</dbReference>
<evidence type="ECO:0000256" key="5">
    <source>
        <dbReference type="PROSITE-ProRule" id="PRU00335"/>
    </source>
</evidence>
<proteinExistence type="predicted"/>
<evidence type="ECO:0000313" key="8">
    <source>
        <dbReference type="Proteomes" id="UP000002029"/>
    </source>
</evidence>
<gene>
    <name evidence="7" type="ordered locus">Sros_4216</name>
</gene>
<dbReference type="InterPro" id="IPR009057">
    <property type="entry name" value="Homeodomain-like_sf"/>
</dbReference>
<evidence type="ECO:0000256" key="4">
    <source>
        <dbReference type="ARBA" id="ARBA00023163"/>
    </source>
</evidence>
<dbReference type="PANTHER" id="PTHR30055">
    <property type="entry name" value="HTH-TYPE TRANSCRIPTIONAL REGULATOR RUTR"/>
    <property type="match status" value="1"/>
</dbReference>
<dbReference type="InterPro" id="IPR001647">
    <property type="entry name" value="HTH_TetR"/>
</dbReference>
<keyword evidence="4" id="KW-0804">Transcription</keyword>
<dbReference type="InterPro" id="IPR050109">
    <property type="entry name" value="HTH-type_TetR-like_transc_reg"/>
</dbReference>
<organism evidence="7 8">
    <name type="scientific">Streptosporangium roseum (strain ATCC 12428 / DSM 43021 / JCM 3005 / KCTC 9067 / NCIMB 10171 / NRRL 2505 / NI 9100)</name>
    <dbReference type="NCBI Taxonomy" id="479432"/>
    <lineage>
        <taxon>Bacteria</taxon>
        <taxon>Bacillati</taxon>
        <taxon>Actinomycetota</taxon>
        <taxon>Actinomycetes</taxon>
        <taxon>Streptosporangiales</taxon>
        <taxon>Streptosporangiaceae</taxon>
        <taxon>Streptosporangium</taxon>
    </lineage>
</organism>
<keyword evidence="3 5" id="KW-0238">DNA-binding</keyword>
<dbReference type="EMBL" id="CP001814">
    <property type="protein sequence ID" value="ACZ87118.1"/>
    <property type="molecule type" value="Genomic_DNA"/>
</dbReference>
<keyword evidence="2" id="KW-0805">Transcription regulation</keyword>
<dbReference type="InterPro" id="IPR023772">
    <property type="entry name" value="DNA-bd_HTH_TetR-type_CS"/>
</dbReference>
<evidence type="ECO:0000256" key="2">
    <source>
        <dbReference type="ARBA" id="ARBA00023015"/>
    </source>
</evidence>
<evidence type="ECO:0000259" key="6">
    <source>
        <dbReference type="PROSITE" id="PS50977"/>
    </source>
</evidence>
<dbReference type="Pfam" id="PF00440">
    <property type="entry name" value="TetR_N"/>
    <property type="match status" value="1"/>
</dbReference>
<dbReference type="GO" id="GO:0046677">
    <property type="term" value="P:response to antibiotic"/>
    <property type="evidence" value="ECO:0007669"/>
    <property type="project" value="InterPro"/>
</dbReference>
<dbReference type="OrthoDB" id="4540879at2"/>
<dbReference type="Proteomes" id="UP000002029">
    <property type="component" value="Chromosome"/>
</dbReference>
<dbReference type="InterPro" id="IPR004111">
    <property type="entry name" value="Repressor_TetR_C"/>
</dbReference>
<keyword evidence="1" id="KW-0678">Repressor</keyword>
<evidence type="ECO:0000313" key="7">
    <source>
        <dbReference type="EMBL" id="ACZ87118.1"/>
    </source>
</evidence>
<name>D2AYA8_STRRD</name>
<dbReference type="GO" id="GO:0003700">
    <property type="term" value="F:DNA-binding transcription factor activity"/>
    <property type="evidence" value="ECO:0007669"/>
    <property type="project" value="TreeGrafter"/>
</dbReference>
<sequence length="212" mass="23551">MKLDRGTVVVAALQLLDEVGLDQLTLRRLAGKLDVQAPALYWHFANKRELLDEMADALTREIPLRPLAEGESWQDWLAERMRDQRRMLNAHRDAARLFVGARPGPSALPILRTALESLQRAGFAPREALRGLFTLGHYVSGFVLEEQADHPRGPGEDLDQARRWLADHLGLFEAVAQSGHPQGEETFEHGLAMILEGMRAHLPPAPPSPPSG</sequence>
<dbReference type="InterPro" id="IPR003012">
    <property type="entry name" value="Tet_transcr_reg_TetR"/>
</dbReference>
<evidence type="ECO:0000256" key="1">
    <source>
        <dbReference type="ARBA" id="ARBA00022491"/>
    </source>
</evidence>
<dbReference type="PROSITE" id="PS01081">
    <property type="entry name" value="HTH_TETR_1"/>
    <property type="match status" value="1"/>
</dbReference>
<dbReference type="HOGENOM" id="CLU_069543_2_1_11"/>
<dbReference type="Gene3D" id="1.10.357.10">
    <property type="entry name" value="Tetracycline Repressor, domain 2"/>
    <property type="match status" value="1"/>
</dbReference>
<dbReference type="GO" id="GO:0000976">
    <property type="term" value="F:transcription cis-regulatory region binding"/>
    <property type="evidence" value="ECO:0007669"/>
    <property type="project" value="TreeGrafter"/>
</dbReference>